<dbReference type="EnsemblPlants" id="LPERR02G11650.3">
    <property type="protein sequence ID" value="LPERR02G11650.3"/>
    <property type="gene ID" value="LPERR02G11650"/>
</dbReference>
<feature type="compositionally biased region" description="Basic and acidic residues" evidence="1">
    <location>
        <begin position="1"/>
        <end position="10"/>
    </location>
</feature>
<evidence type="ECO:0000256" key="1">
    <source>
        <dbReference type="SAM" id="MobiDB-lite"/>
    </source>
</evidence>
<reference evidence="2 3" key="1">
    <citation type="submission" date="2012-08" db="EMBL/GenBank/DDBJ databases">
        <title>Oryza genome evolution.</title>
        <authorList>
            <person name="Wing R.A."/>
        </authorList>
    </citation>
    <scope>NUCLEOTIDE SEQUENCE</scope>
</reference>
<reference evidence="2" key="3">
    <citation type="submission" date="2015-04" db="UniProtKB">
        <authorList>
            <consortium name="EnsemblPlants"/>
        </authorList>
    </citation>
    <scope>IDENTIFICATION</scope>
</reference>
<evidence type="ECO:0000313" key="3">
    <source>
        <dbReference type="Proteomes" id="UP000032180"/>
    </source>
</evidence>
<dbReference type="Gramene" id="LPERR02G11650.3">
    <property type="protein sequence ID" value="LPERR02G11650.3"/>
    <property type="gene ID" value="LPERR02G11650"/>
</dbReference>
<protein>
    <submittedName>
        <fullName evidence="2">Uncharacterized protein</fullName>
    </submittedName>
</protein>
<accession>A0A0D9VFB4</accession>
<evidence type="ECO:0000313" key="2">
    <source>
        <dbReference type="EnsemblPlants" id="LPERR02G11650.3"/>
    </source>
</evidence>
<dbReference type="AlphaFoldDB" id="A0A0D9VFB4"/>
<proteinExistence type="predicted"/>
<name>A0A0D9VFB4_9ORYZ</name>
<organism evidence="2 3">
    <name type="scientific">Leersia perrieri</name>
    <dbReference type="NCBI Taxonomy" id="77586"/>
    <lineage>
        <taxon>Eukaryota</taxon>
        <taxon>Viridiplantae</taxon>
        <taxon>Streptophyta</taxon>
        <taxon>Embryophyta</taxon>
        <taxon>Tracheophyta</taxon>
        <taxon>Spermatophyta</taxon>
        <taxon>Magnoliopsida</taxon>
        <taxon>Liliopsida</taxon>
        <taxon>Poales</taxon>
        <taxon>Poaceae</taxon>
        <taxon>BOP clade</taxon>
        <taxon>Oryzoideae</taxon>
        <taxon>Oryzeae</taxon>
        <taxon>Oryzinae</taxon>
        <taxon>Leersia</taxon>
    </lineage>
</organism>
<sequence length="102" mass="11425">PEQSKPDRYHNCRGPEGPSLHKSGPPDHHGPYLQARATLSGRDGEQLPGGNAAFPLRARHPPPRRLPNSREGGAGLLLLWRDTACLFPIRLYWHFKTGSWRS</sequence>
<feature type="region of interest" description="Disordered" evidence="1">
    <location>
        <begin position="1"/>
        <end position="71"/>
    </location>
</feature>
<reference evidence="3" key="2">
    <citation type="submission" date="2013-12" db="EMBL/GenBank/DDBJ databases">
        <authorList>
            <person name="Yu Y."/>
            <person name="Lee S."/>
            <person name="de Baynast K."/>
            <person name="Wissotski M."/>
            <person name="Liu L."/>
            <person name="Talag J."/>
            <person name="Goicoechea J."/>
            <person name="Angelova A."/>
            <person name="Jetty R."/>
            <person name="Kudrna D."/>
            <person name="Golser W."/>
            <person name="Rivera L."/>
            <person name="Zhang J."/>
            <person name="Wing R."/>
        </authorList>
    </citation>
    <scope>NUCLEOTIDE SEQUENCE</scope>
</reference>
<dbReference type="Proteomes" id="UP000032180">
    <property type="component" value="Chromosome 2"/>
</dbReference>
<dbReference type="HOGENOM" id="CLU_2284635_0_0_1"/>
<keyword evidence="3" id="KW-1185">Reference proteome</keyword>